<comment type="caution">
    <text evidence="1">The sequence shown here is derived from an EMBL/GenBank/DDBJ whole genome shotgun (WGS) entry which is preliminary data.</text>
</comment>
<evidence type="ECO:0000313" key="1">
    <source>
        <dbReference type="EMBL" id="OOK73823.1"/>
    </source>
</evidence>
<proteinExistence type="predicted"/>
<organism evidence="1 2">
    <name type="scientific">Mycobacterium kansasii</name>
    <dbReference type="NCBI Taxonomy" id="1768"/>
    <lineage>
        <taxon>Bacteria</taxon>
        <taxon>Bacillati</taxon>
        <taxon>Actinomycetota</taxon>
        <taxon>Actinomycetes</taxon>
        <taxon>Mycobacteriales</taxon>
        <taxon>Mycobacteriaceae</taxon>
        <taxon>Mycobacterium</taxon>
    </lineage>
</organism>
<accession>A0A1V3X3E7</accession>
<gene>
    <name evidence="1" type="ORF">BZL30_4377</name>
</gene>
<dbReference type="Proteomes" id="UP000189229">
    <property type="component" value="Unassembled WGS sequence"/>
</dbReference>
<name>A0A1V3X3E7_MYCKA</name>
<dbReference type="EMBL" id="MVBM01000004">
    <property type="protein sequence ID" value="OOK73823.1"/>
    <property type="molecule type" value="Genomic_DNA"/>
</dbReference>
<reference evidence="1 2" key="1">
    <citation type="submission" date="2017-02" db="EMBL/GenBank/DDBJ databases">
        <title>Complete genome sequences of Mycobacterium kansasii strains isolated from rhesus macaques.</title>
        <authorList>
            <person name="Panda A."/>
            <person name="Nagaraj S."/>
            <person name="Zhao X."/>
            <person name="Tettelin H."/>
            <person name="Detolla L.J."/>
        </authorList>
    </citation>
    <scope>NUCLEOTIDE SEQUENCE [LARGE SCALE GENOMIC DNA]</scope>
    <source>
        <strain evidence="1 2">11-3813</strain>
    </source>
</reference>
<protein>
    <submittedName>
        <fullName evidence="1">Uncharacterized protein</fullName>
    </submittedName>
</protein>
<sequence length="52" mass="5709">MGIGWLVSRMSDGRKRAIAATVAVSMVGIVIVVETDRPICRAQSSSRHWCCF</sequence>
<dbReference type="AlphaFoldDB" id="A0A1V3X3E7"/>
<evidence type="ECO:0000313" key="2">
    <source>
        <dbReference type="Proteomes" id="UP000189229"/>
    </source>
</evidence>